<comment type="caution">
    <text evidence="1">The sequence shown here is derived from an EMBL/GenBank/DDBJ whole genome shotgun (WGS) entry which is preliminary data.</text>
</comment>
<dbReference type="EMBL" id="JBJQND010000005">
    <property type="protein sequence ID" value="KAL3876042.1"/>
    <property type="molecule type" value="Genomic_DNA"/>
</dbReference>
<dbReference type="Proteomes" id="UP001634394">
    <property type="component" value="Unassembled WGS sequence"/>
</dbReference>
<name>A0ABD3WQI1_SINWO</name>
<protein>
    <recommendedName>
        <fullName evidence="3">Transposase</fullName>
    </recommendedName>
</protein>
<evidence type="ECO:0000313" key="1">
    <source>
        <dbReference type="EMBL" id="KAL3876042.1"/>
    </source>
</evidence>
<evidence type="ECO:0000313" key="2">
    <source>
        <dbReference type="Proteomes" id="UP001634394"/>
    </source>
</evidence>
<dbReference type="AlphaFoldDB" id="A0ABD3WQI1"/>
<accession>A0ABD3WQI1</accession>
<proteinExistence type="predicted"/>
<keyword evidence="2" id="KW-1185">Reference proteome</keyword>
<organism evidence="1 2">
    <name type="scientific">Sinanodonta woodiana</name>
    <name type="common">Chinese pond mussel</name>
    <name type="synonym">Anodonta woodiana</name>
    <dbReference type="NCBI Taxonomy" id="1069815"/>
    <lineage>
        <taxon>Eukaryota</taxon>
        <taxon>Metazoa</taxon>
        <taxon>Spiralia</taxon>
        <taxon>Lophotrochozoa</taxon>
        <taxon>Mollusca</taxon>
        <taxon>Bivalvia</taxon>
        <taxon>Autobranchia</taxon>
        <taxon>Heteroconchia</taxon>
        <taxon>Palaeoheterodonta</taxon>
        <taxon>Unionida</taxon>
        <taxon>Unionoidea</taxon>
        <taxon>Unionidae</taxon>
        <taxon>Unioninae</taxon>
        <taxon>Sinanodonta</taxon>
    </lineage>
</organism>
<evidence type="ECO:0008006" key="3">
    <source>
        <dbReference type="Google" id="ProtNLM"/>
    </source>
</evidence>
<sequence>MNLGRIRNLYTSKVKPIIIAYAEAHGNRAAGRESNVGESYIWEWRRMKERLKKNATNKTCRERDKCKVSRSGVLEWVMDRRKRGIAISMTEIRFQAILIAKQNKIDDYKESVS</sequence>
<gene>
    <name evidence="1" type="ORF">ACJMK2_033928</name>
</gene>
<reference evidence="1 2" key="1">
    <citation type="submission" date="2024-11" db="EMBL/GenBank/DDBJ databases">
        <title>Chromosome-level genome assembly of the freshwater bivalve Anodonta woodiana.</title>
        <authorList>
            <person name="Chen X."/>
        </authorList>
    </citation>
    <scope>NUCLEOTIDE SEQUENCE [LARGE SCALE GENOMIC DNA]</scope>
    <source>
        <strain evidence="1">MN2024</strain>
        <tissue evidence="1">Gills</tissue>
    </source>
</reference>